<dbReference type="STRING" id="1325130.HFN_1111"/>
<proteinExistence type="predicted"/>
<keyword evidence="2" id="KW-1185">Reference proteome</keyword>
<name>T1D3R2_9HELI</name>
<gene>
    <name evidence="1" type="ORF">HFN_1111</name>
</gene>
<sequence length="41" mass="4832">MYNNLNNLFICNFYKIIVNFLKTLESKINSGLILLEFFANT</sequence>
<evidence type="ECO:0000313" key="1">
    <source>
        <dbReference type="EMBL" id="GAD19871.1"/>
    </source>
</evidence>
<dbReference type="AlphaFoldDB" id="T1D3R2"/>
<reference evidence="1 2" key="1">
    <citation type="journal article" date="2013" name="Genome Announc.">
        <title>Draft Genome Sequence of Helicobacter fennelliae Strain MRY12-0050, Isolated from a Bacteremia Patient.</title>
        <authorList>
            <person name="Rimbara E."/>
            <person name="Matsui M."/>
            <person name="Mori S."/>
            <person name="Suzuki S."/>
            <person name="Suzuki M."/>
            <person name="Kim H."/>
            <person name="Sekizuka T."/>
            <person name="Kuroda M."/>
            <person name="Shibayama K."/>
        </authorList>
    </citation>
    <scope>NUCLEOTIDE SEQUENCE [LARGE SCALE GENOMIC DNA]</scope>
    <source>
        <strain evidence="1 2">MRY12-0050</strain>
    </source>
</reference>
<organism evidence="1 2">
    <name type="scientific">Helicobacter fennelliae MRY12-0050</name>
    <dbReference type="NCBI Taxonomy" id="1325130"/>
    <lineage>
        <taxon>Bacteria</taxon>
        <taxon>Pseudomonadati</taxon>
        <taxon>Campylobacterota</taxon>
        <taxon>Epsilonproteobacteria</taxon>
        <taxon>Campylobacterales</taxon>
        <taxon>Helicobacteraceae</taxon>
        <taxon>Helicobacter</taxon>
    </lineage>
</organism>
<dbReference type="Proteomes" id="UP000018143">
    <property type="component" value="Unassembled WGS sequence"/>
</dbReference>
<dbReference type="EMBL" id="BASD01000028">
    <property type="protein sequence ID" value="GAD19871.1"/>
    <property type="molecule type" value="Genomic_DNA"/>
</dbReference>
<comment type="caution">
    <text evidence="1">The sequence shown here is derived from an EMBL/GenBank/DDBJ whole genome shotgun (WGS) entry which is preliminary data.</text>
</comment>
<accession>T1D3R2</accession>
<protein>
    <submittedName>
        <fullName evidence="1">Uncharacterized protein</fullName>
    </submittedName>
</protein>
<evidence type="ECO:0000313" key="2">
    <source>
        <dbReference type="Proteomes" id="UP000018143"/>
    </source>
</evidence>